<name>A0ABY7WUQ7_9LACO</name>
<geneLocation type="plasmid" evidence="2 3">
    <name>unnamed1</name>
</geneLocation>
<dbReference type="RefSeq" id="WP_259691024.1">
    <property type="nucleotide sequence ID" value="NZ_CP117885.1"/>
</dbReference>
<evidence type="ECO:0000256" key="1">
    <source>
        <dbReference type="SAM" id="MobiDB-lite"/>
    </source>
</evidence>
<organism evidence="2 3">
    <name type="scientific">Lacticaseibacillus pabuli</name>
    <dbReference type="NCBI Taxonomy" id="3025672"/>
    <lineage>
        <taxon>Bacteria</taxon>
        <taxon>Bacillati</taxon>
        <taxon>Bacillota</taxon>
        <taxon>Bacilli</taxon>
        <taxon>Lactobacillales</taxon>
        <taxon>Lactobacillaceae</taxon>
        <taxon>Lacticaseibacillus</taxon>
    </lineage>
</organism>
<protein>
    <submittedName>
        <fullName evidence="2">Uncharacterized protein</fullName>
    </submittedName>
</protein>
<keyword evidence="3" id="KW-1185">Reference proteome</keyword>
<dbReference type="EMBL" id="CP117885">
    <property type="protein sequence ID" value="WDF83880.1"/>
    <property type="molecule type" value="Genomic_DNA"/>
</dbReference>
<dbReference type="Proteomes" id="UP001220377">
    <property type="component" value="Plasmid unnamed1"/>
</dbReference>
<keyword evidence="2" id="KW-0614">Plasmid</keyword>
<gene>
    <name evidence="2" type="ORF">PQ472_12385</name>
</gene>
<evidence type="ECO:0000313" key="3">
    <source>
        <dbReference type="Proteomes" id="UP001220377"/>
    </source>
</evidence>
<reference evidence="2 3" key="1">
    <citation type="submission" date="2023-02" db="EMBL/GenBank/DDBJ databases">
        <title>Genome sequence of Lacticaseibacillus sp. KACC 23028.</title>
        <authorList>
            <person name="Kim S."/>
            <person name="Heo J."/>
            <person name="Kwon S.-W."/>
        </authorList>
    </citation>
    <scope>NUCLEOTIDE SEQUENCE [LARGE SCALE GENOMIC DNA]</scope>
    <source>
        <strain evidence="2 3">KACC 23028</strain>
        <plasmid evidence="2 3">unnamed1</plasmid>
    </source>
</reference>
<feature type="region of interest" description="Disordered" evidence="1">
    <location>
        <begin position="89"/>
        <end position="108"/>
    </location>
</feature>
<accession>A0ABY7WUQ7</accession>
<evidence type="ECO:0000313" key="2">
    <source>
        <dbReference type="EMBL" id="WDF83880.1"/>
    </source>
</evidence>
<proteinExistence type="predicted"/>
<sequence>MARVFKPIFFVMIPTGGTYHPEGSFFKASIGTETSNEVLVYKVQLVVDKKIRPRLTLSYDYNSRQFEKIIDAYSYLSKTYDNIPDAVKPHLGNDQDVTKDYESFKKHE</sequence>